<dbReference type="EMBL" id="JAASAI010000013">
    <property type="protein sequence ID" value="NIL23461.1"/>
    <property type="molecule type" value="Genomic_DNA"/>
</dbReference>
<organism evidence="2 3">
    <name type="scientific">Yersinia mollaretii</name>
    <dbReference type="NCBI Taxonomy" id="33060"/>
    <lineage>
        <taxon>Bacteria</taxon>
        <taxon>Pseudomonadati</taxon>
        <taxon>Pseudomonadota</taxon>
        <taxon>Gammaproteobacteria</taxon>
        <taxon>Enterobacterales</taxon>
        <taxon>Yersiniaceae</taxon>
        <taxon>Yersinia</taxon>
    </lineage>
</organism>
<dbReference type="InterPro" id="IPR045530">
    <property type="entry name" value="DO-GTPase1"/>
</dbReference>
<reference evidence="2" key="1">
    <citation type="submission" date="2020-03" db="EMBL/GenBank/DDBJ databases">
        <authorList>
            <person name="Kislichkina A."/>
            <person name="Dentovskaya S."/>
            <person name="Shaikhutdinov R."/>
            <person name="Ivanov S."/>
            <person name="Sizova A."/>
            <person name="Solomentsev V."/>
            <person name="Bogun A."/>
        </authorList>
    </citation>
    <scope>NUCLEOTIDE SEQUENCE</scope>
    <source>
        <strain evidence="2">SCPM-O-B-7610</strain>
    </source>
</reference>
<sequence>MIILQHTIIGMPGSGKTTYLAALWHLLTSKEVNSKFILNRLVGDRTYLDKISDLWQNCEEVPRTSLAAETKVSIDVKEVVTGKNALLHFPEFSGESFELQLASRKCKTDYVECFDGEGGILLFVTADKVTDGMSIVDVAPVEQDQEIKEAPEEHTEWNPKMVPNQVNLVELLQFLQHKPFIKLNRRLAIIISAWDVIEAQPIQISPTAWLERELPLLFQFLTNNKESFNFRVYGISAQGGDVTSTSRQGLALKVPSKRISCIGQDTEQHDLTSPIAWLMSSE</sequence>
<dbReference type="SUPFAM" id="SSF52540">
    <property type="entry name" value="P-loop containing nucleoside triphosphate hydrolases"/>
    <property type="match status" value="1"/>
</dbReference>
<comment type="caution">
    <text evidence="2">The sequence shown here is derived from an EMBL/GenBank/DDBJ whole genome shotgun (WGS) entry which is preliminary data.</text>
</comment>
<accession>A0AA44I0I7</accession>
<dbReference type="Proteomes" id="UP000712947">
    <property type="component" value="Unassembled WGS sequence"/>
</dbReference>
<name>A0AA44I0I7_YERMO</name>
<dbReference type="InterPro" id="IPR027417">
    <property type="entry name" value="P-loop_NTPase"/>
</dbReference>
<dbReference type="AlphaFoldDB" id="A0AA44I0I7"/>
<feature type="domain" description="Double-GTPase 1" evidence="1">
    <location>
        <begin position="8"/>
        <end position="278"/>
    </location>
</feature>
<gene>
    <name evidence="2" type="ORF">HB991_13190</name>
</gene>
<evidence type="ECO:0000259" key="1">
    <source>
        <dbReference type="Pfam" id="PF19975"/>
    </source>
</evidence>
<evidence type="ECO:0000313" key="3">
    <source>
        <dbReference type="Proteomes" id="UP000712947"/>
    </source>
</evidence>
<dbReference type="Pfam" id="PF19975">
    <property type="entry name" value="DO-GTPase1"/>
    <property type="match status" value="1"/>
</dbReference>
<protein>
    <recommendedName>
        <fullName evidence="1">Double-GTPase 1 domain-containing protein</fullName>
    </recommendedName>
</protein>
<evidence type="ECO:0000313" key="2">
    <source>
        <dbReference type="EMBL" id="NIL23461.1"/>
    </source>
</evidence>
<dbReference type="RefSeq" id="WP_050537230.1">
    <property type="nucleotide sequence ID" value="NZ_CABHYV010000012.1"/>
</dbReference>
<proteinExistence type="predicted"/>